<dbReference type="PANTHER" id="PTHR11550:SF0">
    <property type="entry name" value="CTP SYNTHASE-RELATED"/>
    <property type="match status" value="1"/>
</dbReference>
<evidence type="ECO:0000256" key="3">
    <source>
        <dbReference type="ARBA" id="ARBA00012291"/>
    </source>
</evidence>
<comment type="caution">
    <text evidence="11">The sequence shown here is derived from an EMBL/GenBank/DDBJ whole genome shotgun (WGS) entry which is preliminary data.</text>
</comment>
<evidence type="ECO:0000259" key="10">
    <source>
        <dbReference type="Pfam" id="PF00117"/>
    </source>
</evidence>
<dbReference type="EMBL" id="AWWI01000087">
    <property type="protein sequence ID" value="PIL19756.1"/>
    <property type="molecule type" value="Genomic_DNA"/>
</dbReference>
<dbReference type="UniPathway" id="UPA00159">
    <property type="reaction ID" value="UER00277"/>
</dbReference>
<dbReference type="GO" id="GO:0005524">
    <property type="term" value="F:ATP binding"/>
    <property type="evidence" value="ECO:0007669"/>
    <property type="project" value="UniProtKB-KW"/>
</dbReference>
<dbReference type="AlphaFoldDB" id="A0A2G8RDU3"/>
<dbReference type="GO" id="GO:0019856">
    <property type="term" value="P:pyrimidine nucleobase biosynthetic process"/>
    <property type="evidence" value="ECO:0007669"/>
    <property type="project" value="TreeGrafter"/>
</dbReference>
<dbReference type="GO" id="GO:0005829">
    <property type="term" value="C:cytosol"/>
    <property type="evidence" value="ECO:0007669"/>
    <property type="project" value="TreeGrafter"/>
</dbReference>
<keyword evidence="5" id="KW-0547">Nucleotide-binding</keyword>
<name>A0A2G8RDU3_9RHOB</name>
<evidence type="ECO:0000256" key="5">
    <source>
        <dbReference type="ARBA" id="ARBA00022741"/>
    </source>
</evidence>
<proteinExistence type="inferred from homology"/>
<protein>
    <recommendedName>
        <fullName evidence="3">CTP synthase (glutamine hydrolyzing)</fullName>
        <ecNumber evidence="3">6.3.4.2</ecNumber>
    </recommendedName>
</protein>
<dbReference type="PANTHER" id="PTHR11550">
    <property type="entry name" value="CTP SYNTHASE"/>
    <property type="match status" value="1"/>
</dbReference>
<keyword evidence="4" id="KW-0436">Ligase</keyword>
<keyword evidence="12" id="KW-1185">Reference proteome</keyword>
<dbReference type="RefSeq" id="WP_099911289.1">
    <property type="nucleotide sequence ID" value="NZ_AWWI01000087.1"/>
</dbReference>
<accession>A0A2G8RDU3</accession>
<evidence type="ECO:0000256" key="7">
    <source>
        <dbReference type="ARBA" id="ARBA00022962"/>
    </source>
</evidence>
<comment type="pathway">
    <text evidence="1">Pyrimidine metabolism; CTP biosynthesis via de novo pathway; CTP from UDP: step 2/2.</text>
</comment>
<sequence length="399" mass="41635">MNAVTLVLHDTDEPALFGAAAAAIAVRSSGTVWWTACSWPSGTHPDAAQHVFRTGALAPSGLVWAVRLTGQDALSLRVDEVPQPGAVIALHPAWSVTDPSGKDLGQRLSAAGLSVRQVTVHTEGSRLIDDAGRTLAWRDRYGRILTSAYEAPAGPALRVGLAGTPEQMLQTCPAPLAALGDALESAGLGADLCFLDPTNLPDAPLDRLDGVLMPGGADMAPVEGQIRLADLARVEGVPMLGLCLGMQSMATAAARRLPGWQGASLAEARPTAPCFSFQPFPDGMHRLGPRRIEAQPGSYLSTLLDRPVEVMANHRYRLASELLDALPEVGLHASSVEPCGTAAAIEGAGFYLGLQGHPELSSTRQHPNPVFSAFVKAMQDHSGTATGPDKASGSPILQG</sequence>
<comment type="similarity">
    <text evidence="2">Belongs to the CTP synthase family.</text>
</comment>
<dbReference type="InterPro" id="IPR029062">
    <property type="entry name" value="Class_I_gatase-like"/>
</dbReference>
<dbReference type="GO" id="GO:0042802">
    <property type="term" value="F:identical protein binding"/>
    <property type="evidence" value="ECO:0007669"/>
    <property type="project" value="TreeGrafter"/>
</dbReference>
<feature type="domain" description="Glutamine amidotransferase" evidence="10">
    <location>
        <begin position="205"/>
        <end position="376"/>
    </location>
</feature>
<dbReference type="PROSITE" id="PS51273">
    <property type="entry name" value="GATASE_TYPE_1"/>
    <property type="match status" value="1"/>
</dbReference>
<evidence type="ECO:0000256" key="9">
    <source>
        <dbReference type="ARBA" id="ARBA00047781"/>
    </source>
</evidence>
<evidence type="ECO:0000256" key="4">
    <source>
        <dbReference type="ARBA" id="ARBA00022598"/>
    </source>
</evidence>
<gene>
    <name evidence="11" type="ORF">P775_12965</name>
</gene>
<dbReference type="GO" id="GO:0044210">
    <property type="term" value="P:'de novo' CTP biosynthetic process"/>
    <property type="evidence" value="ECO:0007669"/>
    <property type="project" value="UniProtKB-UniPathway"/>
</dbReference>
<dbReference type="Pfam" id="PF00117">
    <property type="entry name" value="GATase"/>
    <property type="match status" value="1"/>
</dbReference>
<keyword evidence="8" id="KW-0665">Pyrimidine biosynthesis</keyword>
<evidence type="ECO:0000256" key="6">
    <source>
        <dbReference type="ARBA" id="ARBA00022840"/>
    </source>
</evidence>
<evidence type="ECO:0000313" key="12">
    <source>
        <dbReference type="Proteomes" id="UP000231259"/>
    </source>
</evidence>
<evidence type="ECO:0000256" key="2">
    <source>
        <dbReference type="ARBA" id="ARBA00007533"/>
    </source>
</evidence>
<reference evidence="11 12" key="1">
    <citation type="submission" date="2013-09" db="EMBL/GenBank/DDBJ databases">
        <title>Genome sequencing of Phaeobacter antarcticus sp. nov. SM1211.</title>
        <authorList>
            <person name="Zhang X.-Y."/>
            <person name="Liu C."/>
            <person name="Chen X.-L."/>
            <person name="Xie B.-B."/>
            <person name="Qin Q.-L."/>
            <person name="Rong J.-C."/>
            <person name="Zhang Y.-Z."/>
        </authorList>
    </citation>
    <scope>NUCLEOTIDE SEQUENCE [LARGE SCALE GENOMIC DNA]</scope>
    <source>
        <strain evidence="11 12">SM1211</strain>
    </source>
</reference>
<organism evidence="11 12">
    <name type="scientific">Puniceibacterium antarcticum</name>
    <dbReference type="NCBI Taxonomy" id="1206336"/>
    <lineage>
        <taxon>Bacteria</taxon>
        <taxon>Pseudomonadati</taxon>
        <taxon>Pseudomonadota</taxon>
        <taxon>Alphaproteobacteria</taxon>
        <taxon>Rhodobacterales</taxon>
        <taxon>Paracoccaceae</taxon>
        <taxon>Puniceibacterium</taxon>
    </lineage>
</organism>
<dbReference type="InterPro" id="IPR004468">
    <property type="entry name" value="CTP_synthase"/>
</dbReference>
<evidence type="ECO:0000256" key="8">
    <source>
        <dbReference type="ARBA" id="ARBA00022975"/>
    </source>
</evidence>
<dbReference type="InterPro" id="IPR017926">
    <property type="entry name" value="GATASE"/>
</dbReference>
<dbReference type="Proteomes" id="UP000231259">
    <property type="component" value="Unassembled WGS sequence"/>
</dbReference>
<dbReference type="EC" id="6.3.4.2" evidence="3"/>
<evidence type="ECO:0000313" key="11">
    <source>
        <dbReference type="EMBL" id="PIL19756.1"/>
    </source>
</evidence>
<dbReference type="OrthoDB" id="9813383at2"/>
<dbReference type="GO" id="GO:0003883">
    <property type="term" value="F:CTP synthase activity"/>
    <property type="evidence" value="ECO:0007669"/>
    <property type="project" value="UniProtKB-EC"/>
</dbReference>
<dbReference type="SUPFAM" id="SSF52317">
    <property type="entry name" value="Class I glutamine amidotransferase-like"/>
    <property type="match status" value="1"/>
</dbReference>
<comment type="catalytic activity">
    <reaction evidence="9">
        <text>UTP + L-glutamine + ATP + H2O = CTP + L-glutamate + ADP + phosphate + 2 H(+)</text>
        <dbReference type="Rhea" id="RHEA:26426"/>
        <dbReference type="ChEBI" id="CHEBI:15377"/>
        <dbReference type="ChEBI" id="CHEBI:15378"/>
        <dbReference type="ChEBI" id="CHEBI:29985"/>
        <dbReference type="ChEBI" id="CHEBI:30616"/>
        <dbReference type="ChEBI" id="CHEBI:37563"/>
        <dbReference type="ChEBI" id="CHEBI:43474"/>
        <dbReference type="ChEBI" id="CHEBI:46398"/>
        <dbReference type="ChEBI" id="CHEBI:58359"/>
        <dbReference type="ChEBI" id="CHEBI:456216"/>
        <dbReference type="EC" id="6.3.4.2"/>
    </reaction>
</comment>
<keyword evidence="6" id="KW-0067">ATP-binding</keyword>
<dbReference type="Gene3D" id="3.40.50.880">
    <property type="match status" value="1"/>
</dbReference>
<keyword evidence="7" id="KW-0315">Glutamine amidotransferase</keyword>
<evidence type="ECO:0000256" key="1">
    <source>
        <dbReference type="ARBA" id="ARBA00005171"/>
    </source>
</evidence>